<dbReference type="AlphaFoldDB" id="A0A8J8GE84"/>
<evidence type="ECO:0000313" key="2">
    <source>
        <dbReference type="Proteomes" id="UP000625804"/>
    </source>
</evidence>
<dbReference type="RefSeq" id="WP_173729841.1">
    <property type="nucleotide sequence ID" value="NZ_JABTTE010000002.1"/>
</dbReference>
<keyword evidence="2" id="KW-1185">Reference proteome</keyword>
<sequence length="99" mass="11805">MIIRKKMDAKKLLDEFTKIASFDHERQKFYFVFADKERGGQYTLMKKGTQWSIHGKGETYCDPDETMMNNFDELINFVWKHRSRINQVLKDIPKKVVNG</sequence>
<evidence type="ECO:0000313" key="1">
    <source>
        <dbReference type="EMBL" id="NSL50645.1"/>
    </source>
</evidence>
<dbReference type="Proteomes" id="UP000625804">
    <property type="component" value="Unassembled WGS sequence"/>
</dbReference>
<comment type="caution">
    <text evidence="1">The sequence shown here is derived from an EMBL/GenBank/DDBJ whole genome shotgun (WGS) entry which is preliminary data.</text>
</comment>
<protein>
    <submittedName>
        <fullName evidence="1">Uncharacterized protein</fullName>
    </submittedName>
</protein>
<name>A0A8J8GE84_9BACI</name>
<proteinExistence type="predicted"/>
<organism evidence="1 2">
    <name type="scientific">Calidifontibacillus erzurumensis</name>
    <dbReference type="NCBI Taxonomy" id="2741433"/>
    <lineage>
        <taxon>Bacteria</taxon>
        <taxon>Bacillati</taxon>
        <taxon>Bacillota</taxon>
        <taxon>Bacilli</taxon>
        <taxon>Bacillales</taxon>
        <taxon>Bacillaceae</taxon>
        <taxon>Calidifontibacillus/Schinkia group</taxon>
        <taxon>Calidifontibacillus</taxon>
    </lineage>
</organism>
<gene>
    <name evidence="1" type="ORF">HR057_02565</name>
</gene>
<dbReference type="EMBL" id="JABTTE010000002">
    <property type="protein sequence ID" value="NSL50645.1"/>
    <property type="molecule type" value="Genomic_DNA"/>
</dbReference>
<reference evidence="1" key="1">
    <citation type="submission" date="2020-06" db="EMBL/GenBank/DDBJ databases">
        <title>A novel thermopfilic bacterium from Erzurum, Turkey.</title>
        <authorList>
            <person name="Adiguzel A."/>
            <person name="Ay H."/>
            <person name="Baltaci M.O."/>
        </authorList>
    </citation>
    <scope>NUCLEOTIDE SEQUENCE</scope>
    <source>
        <strain evidence="1">P2</strain>
    </source>
</reference>
<accession>A0A8J8GE84</accession>